<sequence>MRKHKTKSFAQNLIYIVLLFLLIKKQRGPVGDLDCLRAPVEVVQPQACATTVLSSLPLRETDRKQITCPYLHL</sequence>
<evidence type="ECO:0000313" key="2">
    <source>
        <dbReference type="EMBL" id="GIY82321.1"/>
    </source>
</evidence>
<gene>
    <name evidence="2" type="ORF">CEXT_43041</name>
</gene>
<evidence type="ECO:0008006" key="4">
    <source>
        <dbReference type="Google" id="ProtNLM"/>
    </source>
</evidence>
<dbReference type="EMBL" id="BPLR01016235">
    <property type="protein sequence ID" value="GIY82321.1"/>
    <property type="molecule type" value="Genomic_DNA"/>
</dbReference>
<name>A0AAV4WK11_CAEEX</name>
<evidence type="ECO:0000256" key="1">
    <source>
        <dbReference type="SAM" id="SignalP"/>
    </source>
</evidence>
<comment type="caution">
    <text evidence="2">The sequence shown here is derived from an EMBL/GenBank/DDBJ whole genome shotgun (WGS) entry which is preliminary data.</text>
</comment>
<feature type="signal peptide" evidence="1">
    <location>
        <begin position="1"/>
        <end position="28"/>
    </location>
</feature>
<protein>
    <recommendedName>
        <fullName evidence="4">Secreted protein</fullName>
    </recommendedName>
</protein>
<reference evidence="2 3" key="1">
    <citation type="submission" date="2021-06" db="EMBL/GenBank/DDBJ databases">
        <title>Caerostris extrusa draft genome.</title>
        <authorList>
            <person name="Kono N."/>
            <person name="Arakawa K."/>
        </authorList>
    </citation>
    <scope>NUCLEOTIDE SEQUENCE [LARGE SCALE GENOMIC DNA]</scope>
</reference>
<feature type="chain" id="PRO_5043988634" description="Secreted protein" evidence="1">
    <location>
        <begin position="29"/>
        <end position="73"/>
    </location>
</feature>
<proteinExistence type="predicted"/>
<evidence type="ECO:0000313" key="3">
    <source>
        <dbReference type="Proteomes" id="UP001054945"/>
    </source>
</evidence>
<organism evidence="2 3">
    <name type="scientific">Caerostris extrusa</name>
    <name type="common">Bark spider</name>
    <name type="synonym">Caerostris bankana</name>
    <dbReference type="NCBI Taxonomy" id="172846"/>
    <lineage>
        <taxon>Eukaryota</taxon>
        <taxon>Metazoa</taxon>
        <taxon>Ecdysozoa</taxon>
        <taxon>Arthropoda</taxon>
        <taxon>Chelicerata</taxon>
        <taxon>Arachnida</taxon>
        <taxon>Araneae</taxon>
        <taxon>Araneomorphae</taxon>
        <taxon>Entelegynae</taxon>
        <taxon>Araneoidea</taxon>
        <taxon>Araneidae</taxon>
        <taxon>Caerostris</taxon>
    </lineage>
</organism>
<keyword evidence="1" id="KW-0732">Signal</keyword>
<accession>A0AAV4WK11</accession>
<dbReference type="AlphaFoldDB" id="A0AAV4WK11"/>
<keyword evidence="3" id="KW-1185">Reference proteome</keyword>
<dbReference type="Proteomes" id="UP001054945">
    <property type="component" value="Unassembled WGS sequence"/>
</dbReference>